<organism evidence="2 3">
    <name type="scientific">Rickenella mellea</name>
    <dbReference type="NCBI Taxonomy" id="50990"/>
    <lineage>
        <taxon>Eukaryota</taxon>
        <taxon>Fungi</taxon>
        <taxon>Dikarya</taxon>
        <taxon>Basidiomycota</taxon>
        <taxon>Agaricomycotina</taxon>
        <taxon>Agaricomycetes</taxon>
        <taxon>Hymenochaetales</taxon>
        <taxon>Rickenellaceae</taxon>
        <taxon>Rickenella</taxon>
    </lineage>
</organism>
<dbReference type="AlphaFoldDB" id="A0A4Y7PHL2"/>
<evidence type="ECO:0000313" key="3">
    <source>
        <dbReference type="Proteomes" id="UP000294933"/>
    </source>
</evidence>
<feature type="transmembrane region" description="Helical" evidence="1">
    <location>
        <begin position="20"/>
        <end position="37"/>
    </location>
</feature>
<dbReference type="VEuPathDB" id="FungiDB:BD410DRAFT_845886"/>
<keyword evidence="1" id="KW-1133">Transmembrane helix</keyword>
<name>A0A4Y7PHL2_9AGAM</name>
<proteinExistence type="predicted"/>
<accession>A0A4Y7PHL2</accession>
<feature type="transmembrane region" description="Helical" evidence="1">
    <location>
        <begin position="57"/>
        <end position="79"/>
    </location>
</feature>
<gene>
    <name evidence="2" type="ORF">BD410DRAFT_845886</name>
</gene>
<evidence type="ECO:0000313" key="2">
    <source>
        <dbReference type="EMBL" id="TDL14606.1"/>
    </source>
</evidence>
<sequence>MFFARRVYLLDSHRKRIPVIIIIFTVLAFGGGIVRLFRMLTTTFDQIMQREFKILNIFESGFAAVSDIVATIAMCFKFVETAMDTRRSDASAF</sequence>
<reference evidence="2 3" key="1">
    <citation type="submission" date="2018-06" db="EMBL/GenBank/DDBJ databases">
        <title>A transcriptomic atlas of mushroom development highlights an independent origin of complex multicellularity.</title>
        <authorList>
            <consortium name="DOE Joint Genome Institute"/>
            <person name="Krizsan K."/>
            <person name="Almasi E."/>
            <person name="Merenyi Z."/>
            <person name="Sahu N."/>
            <person name="Viragh M."/>
            <person name="Koszo T."/>
            <person name="Mondo S."/>
            <person name="Kiss B."/>
            <person name="Balint B."/>
            <person name="Kues U."/>
            <person name="Barry K."/>
            <person name="Hegedus J.C."/>
            <person name="Henrissat B."/>
            <person name="Johnson J."/>
            <person name="Lipzen A."/>
            <person name="Ohm R."/>
            <person name="Nagy I."/>
            <person name="Pangilinan J."/>
            <person name="Yan J."/>
            <person name="Xiong Y."/>
            <person name="Grigoriev I.V."/>
            <person name="Hibbett D.S."/>
            <person name="Nagy L.G."/>
        </authorList>
    </citation>
    <scope>NUCLEOTIDE SEQUENCE [LARGE SCALE GENOMIC DNA]</scope>
    <source>
        <strain evidence="2 3">SZMC22713</strain>
    </source>
</reference>
<dbReference type="Proteomes" id="UP000294933">
    <property type="component" value="Unassembled WGS sequence"/>
</dbReference>
<keyword evidence="3" id="KW-1185">Reference proteome</keyword>
<keyword evidence="1" id="KW-0812">Transmembrane</keyword>
<dbReference type="EMBL" id="ML170322">
    <property type="protein sequence ID" value="TDL14606.1"/>
    <property type="molecule type" value="Genomic_DNA"/>
</dbReference>
<keyword evidence="1" id="KW-0472">Membrane</keyword>
<evidence type="ECO:0000256" key="1">
    <source>
        <dbReference type="SAM" id="Phobius"/>
    </source>
</evidence>
<protein>
    <submittedName>
        <fullName evidence="2">Uncharacterized protein</fullName>
    </submittedName>
</protein>